<dbReference type="Pfam" id="PF00797">
    <property type="entry name" value="Acetyltransf_2"/>
    <property type="match status" value="2"/>
</dbReference>
<sequence>MENLSVQLPRLSAEKVIGYLQHLGVSQVKPDQAELPKPTFSLLREMQQRHHDKIPFESVSVHVGKNTEYKDSDPIPYQEGKGNIDISPDALYNKIVTRGMGGYCFELNGLFAMVLRSLGYTITNHSGRVYTFQGKTPEDAGWSWSALSHQTTHVHFTESEVSGEDIVSEGWKAPGGGSGIIVHCDVGFGVGQPREPILINTETAAHRHVYECLPPFSKPDGVPNGYTLYRKLYDNESNSSEASSAFKWAPLYHYIAQPQLPVDYLTANWFSNTWHGSIFVRQLVATTPFGTERGDHANASGRHSLVYSQEEALGARKEGDRFVAVYKRKGLDEANSKIEEERTVSNFGEFKKLTREVFGIDTDKITSN</sequence>
<dbReference type="EMBL" id="JAGMUV010000018">
    <property type="protein sequence ID" value="KAH7128887.1"/>
    <property type="molecule type" value="Genomic_DNA"/>
</dbReference>
<dbReference type="AlphaFoldDB" id="A0A9P9E182"/>
<dbReference type="GO" id="GO:0016407">
    <property type="term" value="F:acetyltransferase activity"/>
    <property type="evidence" value="ECO:0007669"/>
    <property type="project" value="InterPro"/>
</dbReference>
<comment type="caution">
    <text evidence="2">The sequence shown here is derived from an EMBL/GenBank/DDBJ whole genome shotgun (WGS) entry which is preliminary data.</text>
</comment>
<evidence type="ECO:0000313" key="2">
    <source>
        <dbReference type="EMBL" id="KAH7128887.1"/>
    </source>
</evidence>
<reference evidence="2" key="1">
    <citation type="journal article" date="2021" name="Nat. Commun.">
        <title>Genetic determinants of endophytism in the Arabidopsis root mycobiome.</title>
        <authorList>
            <person name="Mesny F."/>
            <person name="Miyauchi S."/>
            <person name="Thiergart T."/>
            <person name="Pickel B."/>
            <person name="Atanasova L."/>
            <person name="Karlsson M."/>
            <person name="Huettel B."/>
            <person name="Barry K.W."/>
            <person name="Haridas S."/>
            <person name="Chen C."/>
            <person name="Bauer D."/>
            <person name="Andreopoulos W."/>
            <person name="Pangilinan J."/>
            <person name="LaButti K."/>
            <person name="Riley R."/>
            <person name="Lipzen A."/>
            <person name="Clum A."/>
            <person name="Drula E."/>
            <person name="Henrissat B."/>
            <person name="Kohler A."/>
            <person name="Grigoriev I.V."/>
            <person name="Martin F.M."/>
            <person name="Hacquard S."/>
        </authorList>
    </citation>
    <scope>NUCLEOTIDE SEQUENCE</scope>
    <source>
        <strain evidence="2">MPI-CAGE-AT-0147</strain>
    </source>
</reference>
<dbReference type="PANTHER" id="PTHR11786:SF0">
    <property type="entry name" value="ARYLAMINE N-ACETYLTRANSFERASE 4-RELATED"/>
    <property type="match status" value="1"/>
</dbReference>
<dbReference type="InterPro" id="IPR001447">
    <property type="entry name" value="Arylamine_N-AcTrfase"/>
</dbReference>
<dbReference type="InterPro" id="IPR053710">
    <property type="entry name" value="Arylamine_NAT_domain_sf"/>
</dbReference>
<evidence type="ECO:0008006" key="4">
    <source>
        <dbReference type="Google" id="ProtNLM"/>
    </source>
</evidence>
<keyword evidence="3" id="KW-1185">Reference proteome</keyword>
<dbReference type="OrthoDB" id="10260017at2759"/>
<dbReference type="SUPFAM" id="SSF54001">
    <property type="entry name" value="Cysteine proteinases"/>
    <property type="match status" value="1"/>
</dbReference>
<name>A0A9P9E182_9HYPO</name>
<dbReference type="Proteomes" id="UP000738349">
    <property type="component" value="Unassembled WGS sequence"/>
</dbReference>
<accession>A0A9P9E182</accession>
<evidence type="ECO:0000256" key="1">
    <source>
        <dbReference type="ARBA" id="ARBA00006547"/>
    </source>
</evidence>
<dbReference type="InterPro" id="IPR038765">
    <property type="entry name" value="Papain-like_cys_pep_sf"/>
</dbReference>
<protein>
    <recommendedName>
        <fullName evidence="4">Arylamine N-acetyltransferase</fullName>
    </recommendedName>
</protein>
<evidence type="ECO:0000313" key="3">
    <source>
        <dbReference type="Proteomes" id="UP000738349"/>
    </source>
</evidence>
<dbReference type="PANTHER" id="PTHR11786">
    <property type="entry name" value="N-HYDROXYARYLAMINE O-ACETYLTRANSFERASE"/>
    <property type="match status" value="1"/>
</dbReference>
<dbReference type="Gene3D" id="3.30.2140.20">
    <property type="match status" value="1"/>
</dbReference>
<proteinExistence type="inferred from homology"/>
<gene>
    <name evidence="2" type="ORF">EDB81DRAFT_808461</name>
</gene>
<comment type="similarity">
    <text evidence="1">Belongs to the arylamine N-acetyltransferase family.</text>
</comment>
<organism evidence="2 3">
    <name type="scientific">Dactylonectria macrodidyma</name>
    <dbReference type="NCBI Taxonomy" id="307937"/>
    <lineage>
        <taxon>Eukaryota</taxon>
        <taxon>Fungi</taxon>
        <taxon>Dikarya</taxon>
        <taxon>Ascomycota</taxon>
        <taxon>Pezizomycotina</taxon>
        <taxon>Sordariomycetes</taxon>
        <taxon>Hypocreomycetidae</taxon>
        <taxon>Hypocreales</taxon>
        <taxon>Nectriaceae</taxon>
        <taxon>Dactylonectria</taxon>
    </lineage>
</organism>